<dbReference type="AlphaFoldDB" id="A0A562I951"/>
<evidence type="ECO:0000313" key="1">
    <source>
        <dbReference type="EMBL" id="TWH67255.1"/>
    </source>
</evidence>
<dbReference type="RefSeq" id="WP_281292094.1">
    <property type="nucleotide sequence ID" value="NZ_BAAATQ010000179.1"/>
</dbReference>
<sequence length="40" mass="4470">MKEADERLGDVVPESKCVERTLPFPVTSTNPHNARYVADP</sequence>
<evidence type="ECO:0000313" key="2">
    <source>
        <dbReference type="Proteomes" id="UP000319825"/>
    </source>
</evidence>
<dbReference type="Proteomes" id="UP000319825">
    <property type="component" value="Unassembled WGS sequence"/>
</dbReference>
<protein>
    <submittedName>
        <fullName evidence="1">Uncharacterized protein</fullName>
    </submittedName>
</protein>
<keyword evidence="2" id="KW-1185">Reference proteome</keyword>
<gene>
    <name evidence="1" type="ORF">JD77_02227</name>
</gene>
<comment type="caution">
    <text evidence="1">The sequence shown here is derived from an EMBL/GenBank/DDBJ whole genome shotgun (WGS) entry which is preliminary data.</text>
</comment>
<accession>A0A562I951</accession>
<organism evidence="1 2">
    <name type="scientific">Micromonospora olivasterospora</name>
    <dbReference type="NCBI Taxonomy" id="1880"/>
    <lineage>
        <taxon>Bacteria</taxon>
        <taxon>Bacillati</taxon>
        <taxon>Actinomycetota</taxon>
        <taxon>Actinomycetes</taxon>
        <taxon>Micromonosporales</taxon>
        <taxon>Micromonosporaceae</taxon>
        <taxon>Micromonospora</taxon>
    </lineage>
</organism>
<proteinExistence type="predicted"/>
<reference evidence="1 2" key="1">
    <citation type="submission" date="2019-07" db="EMBL/GenBank/DDBJ databases">
        <title>R&amp;d 2014.</title>
        <authorList>
            <person name="Klenk H.-P."/>
        </authorList>
    </citation>
    <scope>NUCLEOTIDE SEQUENCE [LARGE SCALE GENOMIC DNA]</scope>
    <source>
        <strain evidence="1 2">DSM 43868</strain>
    </source>
</reference>
<dbReference type="EMBL" id="VLKE01000001">
    <property type="protein sequence ID" value="TWH67255.1"/>
    <property type="molecule type" value="Genomic_DNA"/>
</dbReference>
<name>A0A562I951_MICOL</name>